<dbReference type="RefSeq" id="WP_378298019.1">
    <property type="nucleotide sequence ID" value="NZ_JBHTJA010000015.1"/>
</dbReference>
<proteinExistence type="predicted"/>
<dbReference type="Proteomes" id="UP001596972">
    <property type="component" value="Unassembled WGS sequence"/>
</dbReference>
<accession>A0ABW3ENZ8</accession>
<dbReference type="EMBL" id="JBHTJA010000015">
    <property type="protein sequence ID" value="MFD0900982.1"/>
    <property type="molecule type" value="Genomic_DNA"/>
</dbReference>
<sequence>MITWTNAPERPRAAPAVQAAAAAAPVEPSPAEVLAERIAERVLTCDDVTALTAGPHGRVATYRRGAPFAGVAVRAGTVEVGIVARYGRPLPSVAEDVRGLVRPLCEGRAVDVLIGDLAEG</sequence>
<evidence type="ECO:0000313" key="1">
    <source>
        <dbReference type="EMBL" id="MFD0900982.1"/>
    </source>
</evidence>
<protein>
    <recommendedName>
        <fullName evidence="3">Asp23/Gls24 family envelope stress response protein</fullName>
    </recommendedName>
</protein>
<organism evidence="1 2">
    <name type="scientific">Actinomadura sediminis</name>
    <dbReference type="NCBI Taxonomy" id="1038904"/>
    <lineage>
        <taxon>Bacteria</taxon>
        <taxon>Bacillati</taxon>
        <taxon>Actinomycetota</taxon>
        <taxon>Actinomycetes</taxon>
        <taxon>Streptosporangiales</taxon>
        <taxon>Thermomonosporaceae</taxon>
        <taxon>Actinomadura</taxon>
    </lineage>
</organism>
<keyword evidence="2" id="KW-1185">Reference proteome</keyword>
<comment type="caution">
    <text evidence="1">The sequence shown here is derived from an EMBL/GenBank/DDBJ whole genome shotgun (WGS) entry which is preliminary data.</text>
</comment>
<gene>
    <name evidence="1" type="ORF">ACFQ11_11315</name>
</gene>
<reference evidence="2" key="1">
    <citation type="journal article" date="2019" name="Int. J. Syst. Evol. Microbiol.">
        <title>The Global Catalogue of Microorganisms (GCM) 10K type strain sequencing project: providing services to taxonomists for standard genome sequencing and annotation.</title>
        <authorList>
            <consortium name="The Broad Institute Genomics Platform"/>
            <consortium name="The Broad Institute Genome Sequencing Center for Infectious Disease"/>
            <person name="Wu L."/>
            <person name="Ma J."/>
        </authorList>
    </citation>
    <scope>NUCLEOTIDE SEQUENCE [LARGE SCALE GENOMIC DNA]</scope>
    <source>
        <strain evidence="2">JCM 31202</strain>
    </source>
</reference>
<evidence type="ECO:0008006" key="3">
    <source>
        <dbReference type="Google" id="ProtNLM"/>
    </source>
</evidence>
<evidence type="ECO:0000313" key="2">
    <source>
        <dbReference type="Proteomes" id="UP001596972"/>
    </source>
</evidence>
<name>A0ABW3ENZ8_9ACTN</name>